<evidence type="ECO:0000256" key="1">
    <source>
        <dbReference type="SAM" id="Phobius"/>
    </source>
</evidence>
<organism evidence="2 3">
    <name type="scientific">Candidatus Jorgensenbacteria bacterium CG11_big_fil_rev_8_21_14_0_20_38_23</name>
    <dbReference type="NCBI Taxonomy" id="1974594"/>
    <lineage>
        <taxon>Bacteria</taxon>
        <taxon>Candidatus Joergenseniibacteriota</taxon>
    </lineage>
</organism>
<evidence type="ECO:0000313" key="2">
    <source>
        <dbReference type="EMBL" id="PIR06894.1"/>
    </source>
</evidence>
<sequence>MLFFADLSHFWWVSFLPSGMVSSLNQLKIHNHHNIGGVRNERHNCLFIRPGSKRLFIYAVLQKNWLKRRKEEIMVWIIIASFLLYAVLGFLTAWWYGKKLEELEKQLIKNWKMEFNLWKMLRWIGLSLVAWWFVLPYELVTNFKQWRYPYCAEDL</sequence>
<protein>
    <submittedName>
        <fullName evidence="2">Uncharacterized protein</fullName>
    </submittedName>
</protein>
<keyword evidence="1" id="KW-1133">Transmembrane helix</keyword>
<dbReference type="Proteomes" id="UP000228867">
    <property type="component" value="Unassembled WGS sequence"/>
</dbReference>
<feature type="transmembrane region" description="Helical" evidence="1">
    <location>
        <begin position="120"/>
        <end position="140"/>
    </location>
</feature>
<name>A0A2H0NDF2_9BACT</name>
<feature type="transmembrane region" description="Helical" evidence="1">
    <location>
        <begin position="73"/>
        <end position="96"/>
    </location>
</feature>
<accession>A0A2H0NDF2</accession>
<reference evidence="2 3" key="1">
    <citation type="submission" date="2017-09" db="EMBL/GenBank/DDBJ databases">
        <title>Depth-based differentiation of microbial function through sediment-hosted aquifers and enrichment of novel symbionts in the deep terrestrial subsurface.</title>
        <authorList>
            <person name="Probst A.J."/>
            <person name="Ladd B."/>
            <person name="Jarett J.K."/>
            <person name="Geller-Mcgrath D.E."/>
            <person name="Sieber C.M."/>
            <person name="Emerson J.B."/>
            <person name="Anantharaman K."/>
            <person name="Thomas B.C."/>
            <person name="Malmstrom R."/>
            <person name="Stieglmeier M."/>
            <person name="Klingl A."/>
            <person name="Woyke T."/>
            <person name="Ryan C.M."/>
            <person name="Banfield J.F."/>
        </authorList>
    </citation>
    <scope>NUCLEOTIDE SEQUENCE [LARGE SCALE GENOMIC DNA]</scope>
    <source>
        <strain evidence="2">CG11_big_fil_rev_8_21_14_0_20_38_23</strain>
    </source>
</reference>
<gene>
    <name evidence="2" type="ORF">COV54_01895</name>
</gene>
<dbReference type="AlphaFoldDB" id="A0A2H0NDF2"/>
<keyword evidence="1" id="KW-0472">Membrane</keyword>
<dbReference type="EMBL" id="PCWR01000046">
    <property type="protein sequence ID" value="PIR06894.1"/>
    <property type="molecule type" value="Genomic_DNA"/>
</dbReference>
<evidence type="ECO:0000313" key="3">
    <source>
        <dbReference type="Proteomes" id="UP000228867"/>
    </source>
</evidence>
<keyword evidence="1" id="KW-0812">Transmembrane</keyword>
<proteinExistence type="predicted"/>
<comment type="caution">
    <text evidence="2">The sequence shown here is derived from an EMBL/GenBank/DDBJ whole genome shotgun (WGS) entry which is preliminary data.</text>
</comment>